<sequence>MAQSAPSEHFAANYRLQHVLNKRSANGNGN</sequence>
<gene>
    <name evidence="1" type="ORF">KXQ929_LOCUS35398</name>
</gene>
<accession>A0A819VZF4</accession>
<organism evidence="1 2">
    <name type="scientific">Adineta steineri</name>
    <dbReference type="NCBI Taxonomy" id="433720"/>
    <lineage>
        <taxon>Eukaryota</taxon>
        <taxon>Metazoa</taxon>
        <taxon>Spiralia</taxon>
        <taxon>Gnathifera</taxon>
        <taxon>Rotifera</taxon>
        <taxon>Eurotatoria</taxon>
        <taxon>Bdelloidea</taxon>
        <taxon>Adinetida</taxon>
        <taxon>Adinetidae</taxon>
        <taxon>Adineta</taxon>
    </lineage>
</organism>
<name>A0A819VZF4_9BILA</name>
<comment type="caution">
    <text evidence="1">The sequence shown here is derived from an EMBL/GenBank/DDBJ whole genome shotgun (WGS) entry which is preliminary data.</text>
</comment>
<dbReference type="EMBL" id="CAJOBB010005127">
    <property type="protein sequence ID" value="CAF4116696.1"/>
    <property type="molecule type" value="Genomic_DNA"/>
</dbReference>
<protein>
    <submittedName>
        <fullName evidence="1">Uncharacterized protein</fullName>
    </submittedName>
</protein>
<reference evidence="1" key="1">
    <citation type="submission" date="2021-02" db="EMBL/GenBank/DDBJ databases">
        <authorList>
            <person name="Nowell W R."/>
        </authorList>
    </citation>
    <scope>NUCLEOTIDE SEQUENCE</scope>
</reference>
<dbReference type="Proteomes" id="UP000663868">
    <property type="component" value="Unassembled WGS sequence"/>
</dbReference>
<evidence type="ECO:0000313" key="1">
    <source>
        <dbReference type="EMBL" id="CAF4116696.1"/>
    </source>
</evidence>
<feature type="non-terminal residue" evidence="1">
    <location>
        <position position="30"/>
    </location>
</feature>
<evidence type="ECO:0000313" key="2">
    <source>
        <dbReference type="Proteomes" id="UP000663868"/>
    </source>
</evidence>
<proteinExistence type="predicted"/>
<dbReference type="AlphaFoldDB" id="A0A819VZF4"/>